<dbReference type="EMBL" id="KI913134">
    <property type="protein sequence ID" value="ETV77002.1"/>
    <property type="molecule type" value="Genomic_DNA"/>
</dbReference>
<dbReference type="AlphaFoldDB" id="W4GBE4"/>
<dbReference type="GeneID" id="20810915"/>
<dbReference type="OrthoDB" id="10389592at2759"/>
<protein>
    <submittedName>
        <fullName evidence="2">Uncharacterized protein</fullName>
    </submittedName>
</protein>
<dbReference type="RefSeq" id="XP_009833308.1">
    <property type="nucleotide sequence ID" value="XM_009835006.1"/>
</dbReference>
<feature type="chain" id="PRO_5004841018" evidence="1">
    <location>
        <begin position="24"/>
        <end position="129"/>
    </location>
</feature>
<name>W4GBE4_APHAT</name>
<gene>
    <name evidence="2" type="ORF">H257_08919</name>
</gene>
<reference evidence="2" key="1">
    <citation type="submission" date="2013-12" db="EMBL/GenBank/DDBJ databases">
        <title>The Genome Sequence of Aphanomyces astaci APO3.</title>
        <authorList>
            <consortium name="The Broad Institute Genomics Platform"/>
            <person name="Russ C."/>
            <person name="Tyler B."/>
            <person name="van West P."/>
            <person name="Dieguez-Uribeondo J."/>
            <person name="Young S.K."/>
            <person name="Zeng Q."/>
            <person name="Gargeya S."/>
            <person name="Fitzgerald M."/>
            <person name="Abouelleil A."/>
            <person name="Alvarado L."/>
            <person name="Chapman S.B."/>
            <person name="Gainer-Dewar J."/>
            <person name="Goldberg J."/>
            <person name="Griggs A."/>
            <person name="Gujja S."/>
            <person name="Hansen M."/>
            <person name="Howarth C."/>
            <person name="Imamovic A."/>
            <person name="Ireland A."/>
            <person name="Larimer J."/>
            <person name="McCowan C."/>
            <person name="Murphy C."/>
            <person name="Pearson M."/>
            <person name="Poon T.W."/>
            <person name="Priest M."/>
            <person name="Roberts A."/>
            <person name="Saif S."/>
            <person name="Shea T."/>
            <person name="Sykes S."/>
            <person name="Wortman J."/>
            <person name="Nusbaum C."/>
            <person name="Birren B."/>
        </authorList>
    </citation>
    <scope>NUCLEOTIDE SEQUENCE [LARGE SCALE GENOMIC DNA]</scope>
    <source>
        <strain evidence="2">APO3</strain>
    </source>
</reference>
<feature type="signal peptide" evidence="1">
    <location>
        <begin position="1"/>
        <end position="23"/>
    </location>
</feature>
<sequence length="129" mass="14399">MTRHQLVLRILIAAACVSAFVHADLPFCTPDHVQLALEATYPHPSHQLCMKDAGMQNKVYLSSRFTPSLTQVGAFFNSKACRETFGVIMDAVKNNMPMCMYSEAISSKQLSALTYDQLKTLYTAYIESL</sequence>
<organism evidence="2">
    <name type="scientific">Aphanomyces astaci</name>
    <name type="common">Crayfish plague agent</name>
    <dbReference type="NCBI Taxonomy" id="112090"/>
    <lineage>
        <taxon>Eukaryota</taxon>
        <taxon>Sar</taxon>
        <taxon>Stramenopiles</taxon>
        <taxon>Oomycota</taxon>
        <taxon>Saprolegniomycetes</taxon>
        <taxon>Saprolegniales</taxon>
        <taxon>Verrucalvaceae</taxon>
        <taxon>Aphanomyces</taxon>
    </lineage>
</organism>
<evidence type="ECO:0000256" key="1">
    <source>
        <dbReference type="SAM" id="SignalP"/>
    </source>
</evidence>
<dbReference type="VEuPathDB" id="FungiDB:H257_08919"/>
<proteinExistence type="predicted"/>
<accession>W4GBE4</accession>
<evidence type="ECO:0000313" key="2">
    <source>
        <dbReference type="EMBL" id="ETV77002.1"/>
    </source>
</evidence>
<keyword evidence="1" id="KW-0732">Signal</keyword>